<name>D8QH17_SCHCM</name>
<keyword evidence="1" id="KW-0378">Hydrolase</keyword>
<dbReference type="AlphaFoldDB" id="D8QH17"/>
<protein>
    <submittedName>
        <fullName evidence="1">Glycoside hydrolase family 43 protein</fullName>
    </submittedName>
</protein>
<organism evidence="2">
    <name type="scientific">Schizophyllum commune (strain H4-8 / FGSC 9210)</name>
    <name type="common">Split gill fungus</name>
    <dbReference type="NCBI Taxonomy" id="578458"/>
    <lineage>
        <taxon>Eukaryota</taxon>
        <taxon>Fungi</taxon>
        <taxon>Dikarya</taxon>
        <taxon>Basidiomycota</taxon>
        <taxon>Agaricomycotina</taxon>
        <taxon>Agaricomycetes</taxon>
        <taxon>Agaricomycetidae</taxon>
        <taxon>Agaricales</taxon>
        <taxon>Schizophyllaceae</taxon>
        <taxon>Schizophyllum</taxon>
    </lineage>
</organism>
<dbReference type="VEuPathDB" id="FungiDB:SCHCODRAFT_02516245"/>
<dbReference type="RefSeq" id="XP_003027765.1">
    <property type="nucleotide sequence ID" value="XM_003027719.1"/>
</dbReference>
<dbReference type="InterPro" id="IPR023296">
    <property type="entry name" value="Glyco_hydro_beta-prop_sf"/>
</dbReference>
<accession>D8QH17</accession>
<dbReference type="InParanoid" id="D8QH17"/>
<dbReference type="STRING" id="578458.D8QH17"/>
<dbReference type="HOGENOM" id="CLU_1422168_0_0_1"/>
<dbReference type="KEGG" id="scm:SCHCO_02516245"/>
<dbReference type="Proteomes" id="UP000007431">
    <property type="component" value="Unassembled WGS sequence"/>
</dbReference>
<evidence type="ECO:0000313" key="2">
    <source>
        <dbReference type="Proteomes" id="UP000007431"/>
    </source>
</evidence>
<gene>
    <name evidence="1" type="ORF">SCHCODRAFT_79167</name>
</gene>
<dbReference type="SUPFAM" id="SSF75005">
    <property type="entry name" value="Arabinanase/levansucrase/invertase"/>
    <property type="match status" value="1"/>
</dbReference>
<evidence type="ECO:0000313" key="1">
    <source>
        <dbReference type="EMBL" id="EFI92862.1"/>
    </source>
</evidence>
<dbReference type="GO" id="GO:0016787">
    <property type="term" value="F:hydrolase activity"/>
    <property type="evidence" value="ECO:0007669"/>
    <property type="project" value="UniProtKB-KW"/>
</dbReference>
<reference evidence="1 2" key="1">
    <citation type="journal article" date="2010" name="Nat. Biotechnol.">
        <title>Genome sequence of the model mushroom Schizophyllum commune.</title>
        <authorList>
            <person name="Ohm R.A."/>
            <person name="de Jong J.F."/>
            <person name="Lugones L.G."/>
            <person name="Aerts A."/>
            <person name="Kothe E."/>
            <person name="Stajich J.E."/>
            <person name="de Vries R.P."/>
            <person name="Record E."/>
            <person name="Levasseur A."/>
            <person name="Baker S.E."/>
            <person name="Bartholomew K.A."/>
            <person name="Coutinho P.M."/>
            <person name="Erdmann S."/>
            <person name="Fowler T.J."/>
            <person name="Gathman A.C."/>
            <person name="Lombard V."/>
            <person name="Henrissat B."/>
            <person name="Knabe N."/>
            <person name="Kuees U."/>
            <person name="Lilly W.W."/>
            <person name="Lindquist E."/>
            <person name="Lucas S."/>
            <person name="Magnuson J.K."/>
            <person name="Piumi F."/>
            <person name="Raudaskoski M."/>
            <person name="Salamov A."/>
            <person name="Schmutz J."/>
            <person name="Schwarze F.W.M.R."/>
            <person name="vanKuyk P.A."/>
            <person name="Horton J.S."/>
            <person name="Grigoriev I.V."/>
            <person name="Woesten H.A.B."/>
        </authorList>
    </citation>
    <scope>NUCLEOTIDE SEQUENCE [LARGE SCALE GENOMIC DNA]</scope>
    <source>
        <strain evidence="2">H4-8 / FGSC 9210</strain>
    </source>
</reference>
<dbReference type="EMBL" id="GL377312">
    <property type="protein sequence ID" value="EFI92862.1"/>
    <property type="molecule type" value="Genomic_DNA"/>
</dbReference>
<dbReference type="OrthoDB" id="19657at2759"/>
<dbReference type="Gene3D" id="2.115.10.20">
    <property type="entry name" value="Glycosyl hydrolase domain, family 43"/>
    <property type="match status" value="1"/>
</dbReference>
<sequence>MKTWTLLTTVSTASSVITPQNTWAPEFFQDPKDGSLNIVVSLSTGSYGPFLPYVYTATDDSLKNWSGPTVMSGISNAGLGYIDTFPVYYNNEYHIFTKAESNDKKHIEHAVASSLTGPYEFVQTGDFAGWGQLEGPCVTRLDDGTFRLFADGYSTSKYVYTDSSDLYNWTATTNLPGGLSGFVRHGTVLNQ</sequence>
<proteinExistence type="predicted"/>
<dbReference type="GeneID" id="9597916"/>
<keyword evidence="2" id="KW-1185">Reference proteome</keyword>
<dbReference type="OMA" id="YTEGKYL"/>
<dbReference type="eggNOG" id="ENOG502RYCC">
    <property type="taxonomic scope" value="Eukaryota"/>
</dbReference>